<dbReference type="EMBL" id="JARQZJ010000123">
    <property type="protein sequence ID" value="KAK9889778.1"/>
    <property type="molecule type" value="Genomic_DNA"/>
</dbReference>
<keyword evidence="3" id="KW-1003">Cell membrane</keyword>
<keyword evidence="11" id="KW-1185">Reference proteome</keyword>
<evidence type="ECO:0000256" key="7">
    <source>
        <dbReference type="ARBA" id="ARBA00023136"/>
    </source>
</evidence>
<dbReference type="FunFam" id="1.20.1250.20:FF:000218">
    <property type="entry name" value="facilitated trehalose transporter Tret1"/>
    <property type="match status" value="1"/>
</dbReference>
<evidence type="ECO:0000313" key="11">
    <source>
        <dbReference type="Proteomes" id="UP001431783"/>
    </source>
</evidence>
<dbReference type="Gene3D" id="1.20.1250.20">
    <property type="entry name" value="MFS general substrate transporter like domains"/>
    <property type="match status" value="1"/>
</dbReference>
<dbReference type="PANTHER" id="PTHR48021:SF47">
    <property type="entry name" value="GH17672P"/>
    <property type="match status" value="1"/>
</dbReference>
<gene>
    <name evidence="10" type="ORF">WA026_007155</name>
</gene>
<evidence type="ECO:0000256" key="5">
    <source>
        <dbReference type="ARBA" id="ARBA00022692"/>
    </source>
</evidence>
<dbReference type="InterPro" id="IPR020846">
    <property type="entry name" value="MFS_dom"/>
</dbReference>
<evidence type="ECO:0000256" key="6">
    <source>
        <dbReference type="ARBA" id="ARBA00022989"/>
    </source>
</evidence>
<organism evidence="10 11">
    <name type="scientific">Henosepilachna vigintioctopunctata</name>
    <dbReference type="NCBI Taxonomy" id="420089"/>
    <lineage>
        <taxon>Eukaryota</taxon>
        <taxon>Metazoa</taxon>
        <taxon>Ecdysozoa</taxon>
        <taxon>Arthropoda</taxon>
        <taxon>Hexapoda</taxon>
        <taxon>Insecta</taxon>
        <taxon>Pterygota</taxon>
        <taxon>Neoptera</taxon>
        <taxon>Endopterygota</taxon>
        <taxon>Coleoptera</taxon>
        <taxon>Polyphaga</taxon>
        <taxon>Cucujiformia</taxon>
        <taxon>Coccinelloidea</taxon>
        <taxon>Coccinellidae</taxon>
        <taxon>Epilachninae</taxon>
        <taxon>Epilachnini</taxon>
        <taxon>Henosepilachna</taxon>
    </lineage>
</organism>
<dbReference type="GO" id="GO:0022857">
    <property type="term" value="F:transmembrane transporter activity"/>
    <property type="evidence" value="ECO:0007669"/>
    <property type="project" value="InterPro"/>
</dbReference>
<feature type="transmembrane region" description="Helical" evidence="8">
    <location>
        <begin position="205"/>
        <end position="230"/>
    </location>
</feature>
<dbReference type="AlphaFoldDB" id="A0AAW1V3X2"/>
<proteinExistence type="predicted"/>
<dbReference type="InterPro" id="IPR005828">
    <property type="entry name" value="MFS_sugar_transport-like"/>
</dbReference>
<evidence type="ECO:0000256" key="2">
    <source>
        <dbReference type="ARBA" id="ARBA00022448"/>
    </source>
</evidence>
<feature type="domain" description="Major facilitator superfamily (MFS) profile" evidence="9">
    <location>
        <begin position="1"/>
        <end position="297"/>
    </location>
</feature>
<dbReference type="PROSITE" id="PS50850">
    <property type="entry name" value="MFS"/>
    <property type="match status" value="1"/>
</dbReference>
<accession>A0AAW1V3X2</accession>
<keyword evidence="7 8" id="KW-0472">Membrane</keyword>
<feature type="transmembrane region" description="Helical" evidence="8">
    <location>
        <begin position="141"/>
        <end position="160"/>
    </location>
</feature>
<reference evidence="10 11" key="1">
    <citation type="submission" date="2023-03" db="EMBL/GenBank/DDBJ databases">
        <title>Genome insight into feeding habits of ladybird beetles.</title>
        <authorList>
            <person name="Li H.-S."/>
            <person name="Huang Y.-H."/>
            <person name="Pang H."/>
        </authorList>
    </citation>
    <scope>NUCLEOTIDE SEQUENCE [LARGE SCALE GENOMIC DNA]</scope>
    <source>
        <strain evidence="10">SYSU_2023b</strain>
        <tissue evidence="10">Whole body</tissue>
    </source>
</reference>
<feature type="transmembrane region" description="Helical" evidence="8">
    <location>
        <begin position="108"/>
        <end position="129"/>
    </location>
</feature>
<dbReference type="PANTHER" id="PTHR48021">
    <property type="match status" value="1"/>
</dbReference>
<feature type="transmembrane region" description="Helical" evidence="8">
    <location>
        <begin position="242"/>
        <end position="262"/>
    </location>
</feature>
<feature type="transmembrane region" description="Helical" evidence="8">
    <location>
        <begin position="268"/>
        <end position="290"/>
    </location>
</feature>
<dbReference type="SUPFAM" id="SSF103473">
    <property type="entry name" value="MFS general substrate transporter"/>
    <property type="match status" value="1"/>
</dbReference>
<keyword evidence="4" id="KW-0762">Sugar transport</keyword>
<dbReference type="Pfam" id="PF00083">
    <property type="entry name" value="Sugar_tr"/>
    <property type="match status" value="1"/>
</dbReference>
<keyword evidence="2" id="KW-0813">Transport</keyword>
<feature type="transmembrane region" description="Helical" evidence="8">
    <location>
        <begin position="25"/>
        <end position="44"/>
    </location>
</feature>
<keyword evidence="5 8" id="KW-0812">Transmembrane</keyword>
<dbReference type="Proteomes" id="UP001431783">
    <property type="component" value="Unassembled WGS sequence"/>
</dbReference>
<evidence type="ECO:0000259" key="9">
    <source>
        <dbReference type="PROSITE" id="PS50850"/>
    </source>
</evidence>
<dbReference type="InterPro" id="IPR050549">
    <property type="entry name" value="MFS_Trehalose_Transporter"/>
</dbReference>
<evidence type="ECO:0000256" key="4">
    <source>
        <dbReference type="ARBA" id="ARBA00022597"/>
    </source>
</evidence>
<evidence type="ECO:0000256" key="1">
    <source>
        <dbReference type="ARBA" id="ARBA00004651"/>
    </source>
</evidence>
<name>A0AAW1V3X2_9CUCU</name>
<sequence>MMPAFIAVGLLFVYAIGPFFSLRVLSSFLIVPIILFQLFFGIFVPESPHFYVSVDKEEKARISLNKLRNRSSCCLKELADIKEIVKATQNTEISFKQLISSKSFRRGIVITCVLMILQQLVGIIIIIAYMETIFIASGSSLSSYTSTMIVAVIQVFVVGLSSYLSDKCGRRFLILMSSASSILPLLSLGFYFFLKNSDSDVSSLWWLPVVSLIIFIITFNIGLGPLPWTLVGEMFSSNTKSLASTISATVNVSVGFSVAMVFPKLVEIIGYGGVFCCFATSALLSMLFVFRYVPETKGKRFQDILNILKTDEDFLSFKLVCDLIIISTIHYT</sequence>
<dbReference type="InterPro" id="IPR036259">
    <property type="entry name" value="MFS_trans_sf"/>
</dbReference>
<comment type="subcellular location">
    <subcellularLocation>
        <location evidence="1">Cell membrane</location>
        <topology evidence="1">Multi-pass membrane protein</topology>
    </subcellularLocation>
</comment>
<evidence type="ECO:0000256" key="3">
    <source>
        <dbReference type="ARBA" id="ARBA00022475"/>
    </source>
</evidence>
<protein>
    <recommendedName>
        <fullName evidence="9">Major facilitator superfamily (MFS) profile domain-containing protein</fullName>
    </recommendedName>
</protein>
<comment type="caution">
    <text evidence="10">The sequence shown here is derived from an EMBL/GenBank/DDBJ whole genome shotgun (WGS) entry which is preliminary data.</text>
</comment>
<feature type="transmembrane region" description="Helical" evidence="8">
    <location>
        <begin position="172"/>
        <end position="193"/>
    </location>
</feature>
<dbReference type="GO" id="GO:0005886">
    <property type="term" value="C:plasma membrane"/>
    <property type="evidence" value="ECO:0007669"/>
    <property type="project" value="UniProtKB-SubCell"/>
</dbReference>
<evidence type="ECO:0000256" key="8">
    <source>
        <dbReference type="SAM" id="Phobius"/>
    </source>
</evidence>
<keyword evidence="6 8" id="KW-1133">Transmembrane helix</keyword>
<evidence type="ECO:0000313" key="10">
    <source>
        <dbReference type="EMBL" id="KAK9889778.1"/>
    </source>
</evidence>